<evidence type="ECO:0000256" key="4">
    <source>
        <dbReference type="ARBA" id="ARBA00004714"/>
    </source>
</evidence>
<dbReference type="SUPFAM" id="SSF51569">
    <property type="entry name" value="Aldolase"/>
    <property type="match status" value="1"/>
</dbReference>
<evidence type="ECO:0000256" key="2">
    <source>
        <dbReference type="ARBA" id="ARBA00001947"/>
    </source>
</evidence>
<evidence type="ECO:0000313" key="12">
    <source>
        <dbReference type="Proteomes" id="UP001190700"/>
    </source>
</evidence>
<keyword evidence="12" id="KW-1185">Reference proteome</keyword>
<evidence type="ECO:0000256" key="10">
    <source>
        <dbReference type="ARBA" id="ARBA00023239"/>
    </source>
</evidence>
<accession>A0AAE0EZ23</accession>
<evidence type="ECO:0000256" key="8">
    <source>
        <dbReference type="ARBA" id="ARBA00022833"/>
    </source>
</evidence>
<keyword evidence="9" id="KW-0324">Glycolysis</keyword>
<evidence type="ECO:0000256" key="1">
    <source>
        <dbReference type="ARBA" id="ARBA00000441"/>
    </source>
</evidence>
<dbReference type="InterPro" id="IPR000771">
    <property type="entry name" value="FBA_II"/>
</dbReference>
<keyword evidence="8" id="KW-0862">Zinc</keyword>
<reference evidence="11 12" key="1">
    <citation type="journal article" date="2015" name="Genome Biol. Evol.">
        <title>Comparative Genomics of a Bacterivorous Green Alga Reveals Evolutionary Causalities and Consequences of Phago-Mixotrophic Mode of Nutrition.</title>
        <authorList>
            <person name="Burns J.A."/>
            <person name="Paasch A."/>
            <person name="Narechania A."/>
            <person name="Kim E."/>
        </authorList>
    </citation>
    <scope>NUCLEOTIDE SEQUENCE [LARGE SCALE GENOMIC DNA]</scope>
    <source>
        <strain evidence="11 12">PLY_AMNH</strain>
    </source>
</reference>
<dbReference type="Pfam" id="PF01116">
    <property type="entry name" value="F_bP_aldolase"/>
    <property type="match status" value="1"/>
</dbReference>
<evidence type="ECO:0000256" key="7">
    <source>
        <dbReference type="ARBA" id="ARBA00022723"/>
    </source>
</evidence>
<evidence type="ECO:0000313" key="11">
    <source>
        <dbReference type="EMBL" id="KAK3245469.1"/>
    </source>
</evidence>
<evidence type="ECO:0000256" key="3">
    <source>
        <dbReference type="ARBA" id="ARBA00002181"/>
    </source>
</evidence>
<dbReference type="GO" id="GO:0004332">
    <property type="term" value="F:fructose-bisphosphate aldolase activity"/>
    <property type="evidence" value="ECO:0007669"/>
    <property type="project" value="UniProtKB-EC"/>
</dbReference>
<proteinExistence type="inferred from homology"/>
<dbReference type="NCBIfam" id="TIGR01520">
    <property type="entry name" value="FruBisAldo_II_A"/>
    <property type="match status" value="1"/>
</dbReference>
<dbReference type="EC" id="4.1.2.13" evidence="6"/>
<gene>
    <name evidence="11" type="ORF">CYMTET_44959</name>
</gene>
<dbReference type="AlphaFoldDB" id="A0AAE0EZ23"/>
<comment type="caution">
    <text evidence="11">The sequence shown here is derived from an EMBL/GenBank/DDBJ whole genome shotgun (WGS) entry which is preliminary data.</text>
</comment>
<dbReference type="Proteomes" id="UP001190700">
    <property type="component" value="Unassembled WGS sequence"/>
</dbReference>
<comment type="similarity">
    <text evidence="5">Belongs to the class II fructose-bisphosphate aldolase family.</text>
</comment>
<keyword evidence="10" id="KW-0456">Lyase</keyword>
<comment type="function">
    <text evidence="3">Catalyzes the aldol condensation of dihydroxyacetone phosphate (DHAP or glycerone-phosphate) with glyceraldehyde 3-phosphate (G3P) to form fructose 1,6-bisphosphate (FBP) in gluconeogenesis and the reverse reaction in glycolysis.</text>
</comment>
<dbReference type="InterPro" id="IPR013785">
    <property type="entry name" value="Aldolase_TIM"/>
</dbReference>
<name>A0AAE0EZ23_9CHLO</name>
<dbReference type="CDD" id="cd00946">
    <property type="entry name" value="FBP_aldolase_IIA"/>
    <property type="match status" value="1"/>
</dbReference>
<protein>
    <recommendedName>
        <fullName evidence="6">fructose-bisphosphate aldolase</fullName>
        <ecNumber evidence="6">4.1.2.13</ecNumber>
    </recommendedName>
</protein>
<keyword evidence="7" id="KW-0479">Metal-binding</keyword>
<dbReference type="PANTHER" id="PTHR30559">
    <property type="entry name" value="FRUCTOSE-BISPHOSPHATE ALDOLASE CLASS 2"/>
    <property type="match status" value="1"/>
</dbReference>
<dbReference type="PROSITE" id="PS00602">
    <property type="entry name" value="ALDOLASE_CLASS_II_1"/>
    <property type="match status" value="1"/>
</dbReference>
<dbReference type="FunFam" id="3.20.20.70:FF:000013">
    <property type="entry name" value="Class II fructose-bisphosphate aldolase"/>
    <property type="match status" value="1"/>
</dbReference>
<dbReference type="GO" id="GO:0005829">
    <property type="term" value="C:cytosol"/>
    <property type="evidence" value="ECO:0007669"/>
    <property type="project" value="TreeGrafter"/>
</dbReference>
<comment type="pathway">
    <text evidence="4">Carbohydrate degradation; glycolysis; D-glyceraldehyde 3-phosphate and glycerone phosphate from D-glucose: step 4/4.</text>
</comment>
<sequence>MAFSMASTFSSKAALSGKSIAVNNKTAPVSRASVVCKAEAATKLKTGVVTGDDFLEVIKHARDNEYAIPAVNCTMSPVTNACMEAAKKANSPMMIQFSNGGGIYNVGKGIDNKDQKAAIAGTVAGALHVRAIADFYEVPIILHTDHCAKKLLPWFDGLLEANEEYFAKHGEPLFTSHMLDLSEEPFEENLDICKEYLARMSKINCFLEMEIGITGGEEDGVDNSDVAPEDLYSKPEEIYDVYKALMPISPNFSVAAAFGNVHGVYKPGNVKLTPEILGNAQKYIKEKEGLDVDKPVYFVFHGGSGSSREEIREAISYGVIKMNIDTDTQWSFWDGVREYVADKHDYLQAQIGNPDGEDKPNKKYYDPRAWMRSAELATIDRLMTAYEDLNAINACSL</sequence>
<evidence type="ECO:0000256" key="6">
    <source>
        <dbReference type="ARBA" id="ARBA00013068"/>
    </source>
</evidence>
<dbReference type="InterPro" id="IPR006411">
    <property type="entry name" value="Fruct_bisP_bact"/>
</dbReference>
<dbReference type="Gene3D" id="3.20.20.70">
    <property type="entry name" value="Aldolase class I"/>
    <property type="match status" value="1"/>
</dbReference>
<dbReference type="PANTHER" id="PTHR30559:SF0">
    <property type="entry name" value="FRUCTOSE-BISPHOSPHATE ALDOLASE"/>
    <property type="match status" value="1"/>
</dbReference>
<dbReference type="GO" id="GO:0006094">
    <property type="term" value="P:gluconeogenesis"/>
    <property type="evidence" value="ECO:0007669"/>
    <property type="project" value="TreeGrafter"/>
</dbReference>
<organism evidence="11 12">
    <name type="scientific">Cymbomonas tetramitiformis</name>
    <dbReference type="NCBI Taxonomy" id="36881"/>
    <lineage>
        <taxon>Eukaryota</taxon>
        <taxon>Viridiplantae</taxon>
        <taxon>Chlorophyta</taxon>
        <taxon>Pyramimonadophyceae</taxon>
        <taxon>Pyramimonadales</taxon>
        <taxon>Pyramimonadaceae</taxon>
        <taxon>Cymbomonas</taxon>
    </lineage>
</organism>
<dbReference type="NCBIfam" id="TIGR00167">
    <property type="entry name" value="cbbA"/>
    <property type="match status" value="1"/>
</dbReference>
<dbReference type="GO" id="GO:0006096">
    <property type="term" value="P:glycolytic process"/>
    <property type="evidence" value="ECO:0007669"/>
    <property type="project" value="UniProtKB-KW"/>
</dbReference>
<evidence type="ECO:0000256" key="5">
    <source>
        <dbReference type="ARBA" id="ARBA00005812"/>
    </source>
</evidence>
<comment type="catalytic activity">
    <reaction evidence="1">
        <text>beta-D-fructose 1,6-bisphosphate = D-glyceraldehyde 3-phosphate + dihydroxyacetone phosphate</text>
        <dbReference type="Rhea" id="RHEA:14729"/>
        <dbReference type="ChEBI" id="CHEBI:32966"/>
        <dbReference type="ChEBI" id="CHEBI:57642"/>
        <dbReference type="ChEBI" id="CHEBI:59776"/>
        <dbReference type="EC" id="4.1.2.13"/>
    </reaction>
</comment>
<evidence type="ECO:0000256" key="9">
    <source>
        <dbReference type="ARBA" id="ARBA00023152"/>
    </source>
</evidence>
<dbReference type="NCBIfam" id="NF006628">
    <property type="entry name" value="PRK09197.1"/>
    <property type="match status" value="1"/>
</dbReference>
<dbReference type="PROSITE" id="PS00806">
    <property type="entry name" value="ALDOLASE_CLASS_II_2"/>
    <property type="match status" value="1"/>
</dbReference>
<dbReference type="PIRSF" id="PIRSF001359">
    <property type="entry name" value="F_bP_aldolase_II"/>
    <property type="match status" value="1"/>
</dbReference>
<dbReference type="GO" id="GO:0008270">
    <property type="term" value="F:zinc ion binding"/>
    <property type="evidence" value="ECO:0007669"/>
    <property type="project" value="InterPro"/>
</dbReference>
<comment type="cofactor">
    <cofactor evidence="2">
        <name>Zn(2+)</name>
        <dbReference type="ChEBI" id="CHEBI:29105"/>
    </cofactor>
</comment>
<dbReference type="EMBL" id="LGRX02030609">
    <property type="protein sequence ID" value="KAK3245469.1"/>
    <property type="molecule type" value="Genomic_DNA"/>
</dbReference>